<dbReference type="GeneID" id="83215124"/>
<feature type="compositionally biased region" description="Basic and acidic residues" evidence="2">
    <location>
        <begin position="283"/>
        <end position="302"/>
    </location>
</feature>
<comment type="caution">
    <text evidence="3">The sequence shown here is derived from an EMBL/GenBank/DDBJ whole genome shotgun (WGS) entry which is preliminary data.</text>
</comment>
<dbReference type="RefSeq" id="XP_058341552.1">
    <property type="nucleotide sequence ID" value="XM_058487730.1"/>
</dbReference>
<feature type="region of interest" description="Disordered" evidence="2">
    <location>
        <begin position="1"/>
        <end position="172"/>
    </location>
</feature>
<evidence type="ECO:0000256" key="2">
    <source>
        <dbReference type="SAM" id="MobiDB-lite"/>
    </source>
</evidence>
<sequence length="700" mass="78455">MSVDENEKDHHSRSLKRGLSKRAKKVRRFFKRMGRHRDEHDIDTLNENLSSLDVANMTSTSSFRTTTTISTSSGGHDSLHDHDDNDDTPSHNTKDSKFSSDDKTTAAEQQEDGQSNHVDRQPTPTAAEEYGVSDTKQSRKPITTTSIPELTPPISPTSATTSPPNSCYSIDRRVDDAVVDELSLRKNDHASYKQPQIIVSPSDSTPSTSFELPTNSAHQQEQPSSPATTKDAIVDDSKESMIAPHTKENEQQMIDIKENQQEEQVNKENAPLEQAIQEPVAQEEEKPYQKEEALTTQQEEKVQSASTKPAQTQGQEPYVISSSNDGSSNNKHEDTSSHIQVEEQQHPLEKETSSVAENDALAIQKEEHALTQGPLSKDQKASTTAPEEEQPPSPSPLASVNEEETPIKENQEEEPIMNDQVSESPKIEEQQPLLSMVQEPSSADPATAVVKEDQEEHQPLLVTQELPSSTDAAAAVIAKQDDKILDTTDNKEEISPSESNNEHKDANCSSKTMTHMDHETSCKESEKQDNDAMCQRVAYFDKKRTGRISMLDTFTSLRGLGYHWLVAIPATFIVHLRLSPLTMPSHRPFSIKEYLLLPIYTERVAQALHTPILAAQRQRLGQWVQMYGHRHGNVYGLGFWGGFRTLGAAESNSTLRWWQLRSRMIHRLQWILTYTMLYDPNARMVTQPTLEGLCNRQLPS</sequence>
<feature type="compositionally biased region" description="Basic and acidic residues" evidence="2">
    <location>
        <begin position="77"/>
        <end position="105"/>
    </location>
</feature>
<dbReference type="Proteomes" id="UP001234581">
    <property type="component" value="Unassembled WGS sequence"/>
</dbReference>
<gene>
    <name evidence="3" type="ORF">O0I10_007716</name>
</gene>
<dbReference type="Pfam" id="PF05042">
    <property type="entry name" value="Caleosin"/>
    <property type="match status" value="1"/>
</dbReference>
<evidence type="ECO:0000313" key="3">
    <source>
        <dbReference type="EMBL" id="KAJ8656639.1"/>
    </source>
</evidence>
<feature type="compositionally biased region" description="Polar residues" evidence="2">
    <location>
        <begin position="303"/>
        <end position="329"/>
    </location>
</feature>
<feature type="compositionally biased region" description="Basic and acidic residues" evidence="2">
    <location>
        <begin position="487"/>
        <end position="506"/>
    </location>
</feature>
<feature type="compositionally biased region" description="Low complexity" evidence="2">
    <location>
        <begin position="156"/>
        <end position="166"/>
    </location>
</feature>
<evidence type="ECO:0000313" key="4">
    <source>
        <dbReference type="Proteomes" id="UP001234581"/>
    </source>
</evidence>
<feature type="compositionally biased region" description="Polar residues" evidence="2">
    <location>
        <begin position="106"/>
        <end position="116"/>
    </location>
</feature>
<evidence type="ECO:0000256" key="1">
    <source>
        <dbReference type="ARBA" id="ARBA00006765"/>
    </source>
</evidence>
<dbReference type="InterPro" id="IPR007736">
    <property type="entry name" value="Caleosin-related"/>
</dbReference>
<dbReference type="EMBL" id="JARTCD010000038">
    <property type="protein sequence ID" value="KAJ8656639.1"/>
    <property type="molecule type" value="Genomic_DNA"/>
</dbReference>
<feature type="region of interest" description="Disordered" evidence="2">
    <location>
        <begin position="187"/>
        <end position="450"/>
    </location>
</feature>
<feature type="region of interest" description="Disordered" evidence="2">
    <location>
        <begin position="487"/>
        <end position="509"/>
    </location>
</feature>
<feature type="compositionally biased region" description="Basic and acidic residues" evidence="2">
    <location>
        <begin position="330"/>
        <end position="352"/>
    </location>
</feature>
<accession>A0AAD7V0V4</accession>
<organism evidence="3 4">
    <name type="scientific">Lichtheimia ornata</name>
    <dbReference type="NCBI Taxonomy" id="688661"/>
    <lineage>
        <taxon>Eukaryota</taxon>
        <taxon>Fungi</taxon>
        <taxon>Fungi incertae sedis</taxon>
        <taxon>Mucoromycota</taxon>
        <taxon>Mucoromycotina</taxon>
        <taxon>Mucoromycetes</taxon>
        <taxon>Mucorales</taxon>
        <taxon>Lichtheimiaceae</taxon>
        <taxon>Lichtheimia</taxon>
    </lineage>
</organism>
<feature type="compositionally biased region" description="Polar residues" evidence="2">
    <location>
        <begin position="45"/>
        <end position="57"/>
    </location>
</feature>
<protein>
    <submittedName>
        <fullName evidence="3">Uncharacterized protein</fullName>
    </submittedName>
</protein>
<feature type="compositionally biased region" description="Basic residues" evidence="2">
    <location>
        <begin position="13"/>
        <end position="35"/>
    </location>
</feature>
<dbReference type="AlphaFoldDB" id="A0AAD7V0V4"/>
<feature type="compositionally biased region" description="Basic and acidic residues" evidence="2">
    <location>
        <begin position="232"/>
        <end position="266"/>
    </location>
</feature>
<feature type="compositionally biased region" description="Basic and acidic residues" evidence="2">
    <location>
        <begin position="1"/>
        <end position="12"/>
    </location>
</feature>
<feature type="compositionally biased region" description="Low complexity" evidence="2">
    <location>
        <begin position="58"/>
        <end position="76"/>
    </location>
</feature>
<proteinExistence type="inferred from homology"/>
<comment type="similarity">
    <text evidence="1">Belongs to the caleosin family.</text>
</comment>
<reference evidence="3 4" key="1">
    <citation type="submission" date="2023-03" db="EMBL/GenBank/DDBJ databases">
        <title>Genome sequence of Lichtheimia ornata CBS 291.66.</title>
        <authorList>
            <person name="Mohabir J.T."/>
            <person name="Shea T.P."/>
            <person name="Kurbessoian T."/>
            <person name="Berby B."/>
            <person name="Fontaine J."/>
            <person name="Livny J."/>
            <person name="Gnirke A."/>
            <person name="Stajich J.E."/>
            <person name="Cuomo C.A."/>
        </authorList>
    </citation>
    <scope>NUCLEOTIDE SEQUENCE [LARGE SCALE GENOMIC DNA]</scope>
    <source>
        <strain evidence="3">CBS 291.66</strain>
    </source>
</reference>
<name>A0AAD7V0V4_9FUNG</name>
<keyword evidence="4" id="KW-1185">Reference proteome</keyword>
<feature type="compositionally biased region" description="Polar residues" evidence="2">
    <location>
        <begin position="193"/>
        <end position="228"/>
    </location>
</feature>